<keyword evidence="2" id="KW-0472">Membrane</keyword>
<reference evidence="4 5" key="1">
    <citation type="submission" date="2016-10" db="EMBL/GenBank/DDBJ databases">
        <authorList>
            <person name="de Groot N.N."/>
        </authorList>
    </citation>
    <scope>NUCLEOTIDE SEQUENCE [LARGE SCALE GENOMIC DNA]</scope>
    <source>
        <strain evidence="4 5">NP_1H</strain>
    </source>
</reference>
<keyword evidence="2" id="KW-0812">Transmembrane</keyword>
<sequence length="250" mass="25981">MSETTPDKTERNPFTRPGFILSAALVVALIAAVAVIAFLPRGDDEADTGETAPTSAASETPTVDATGKESVCGLPGSDDSALGVAPDSEWELVGTTVVPTAPATIGPGVVSEDGFRSCFAQTPAGALFAAANLVGLGSVQDVEMQRKLTEQLVVPSAGQQAALEDLAERDPSSRSSTSVQISGFRLLSYTDESANVDIAFTTQNGAVGHASIPLRWTDGDWKTEIADNGQLLNEPTQLNDLSDYIPWSGV</sequence>
<evidence type="ECO:0000313" key="5">
    <source>
        <dbReference type="Proteomes" id="UP000199258"/>
    </source>
</evidence>
<feature type="transmembrane region" description="Helical" evidence="2">
    <location>
        <begin position="20"/>
        <end position="39"/>
    </location>
</feature>
<evidence type="ECO:0000256" key="1">
    <source>
        <dbReference type="SAM" id="MobiDB-lite"/>
    </source>
</evidence>
<dbReference type="EMBL" id="FNDT01000019">
    <property type="protein sequence ID" value="SDI70312.1"/>
    <property type="molecule type" value="Genomic_DNA"/>
</dbReference>
<feature type="compositionally biased region" description="Low complexity" evidence="1">
    <location>
        <begin position="50"/>
        <end position="62"/>
    </location>
</feature>
<dbReference type="InterPro" id="IPR058488">
    <property type="entry name" value="DUF8175"/>
</dbReference>
<feature type="domain" description="DUF8175" evidence="3">
    <location>
        <begin position="54"/>
        <end position="246"/>
    </location>
</feature>
<evidence type="ECO:0000313" key="4">
    <source>
        <dbReference type="EMBL" id="SDI70312.1"/>
    </source>
</evidence>
<dbReference type="Pfam" id="PF26526">
    <property type="entry name" value="DUF8175"/>
    <property type="match status" value="1"/>
</dbReference>
<feature type="region of interest" description="Disordered" evidence="1">
    <location>
        <begin position="43"/>
        <end position="81"/>
    </location>
</feature>
<organism evidence="4 5">
    <name type="scientific">Arthrobacter subterraneus</name>
    <dbReference type="NCBI Taxonomy" id="335973"/>
    <lineage>
        <taxon>Bacteria</taxon>
        <taxon>Bacillati</taxon>
        <taxon>Actinomycetota</taxon>
        <taxon>Actinomycetes</taxon>
        <taxon>Micrococcales</taxon>
        <taxon>Micrococcaceae</taxon>
        <taxon>Arthrobacter</taxon>
    </lineage>
</organism>
<dbReference type="RefSeq" id="WP_090587844.1">
    <property type="nucleotide sequence ID" value="NZ_FNDT01000019.1"/>
</dbReference>
<name>A0A1G8MQW0_9MICC</name>
<accession>A0A1G8MQW0</accession>
<dbReference type="Proteomes" id="UP000199258">
    <property type="component" value="Unassembled WGS sequence"/>
</dbReference>
<keyword evidence="5" id="KW-1185">Reference proteome</keyword>
<dbReference type="OrthoDB" id="4428031at2"/>
<proteinExistence type="predicted"/>
<evidence type="ECO:0000256" key="2">
    <source>
        <dbReference type="SAM" id="Phobius"/>
    </source>
</evidence>
<dbReference type="STRING" id="335973.SAMN04488693_11926"/>
<gene>
    <name evidence="4" type="ORF">SAMN04488693_11926</name>
</gene>
<protein>
    <recommendedName>
        <fullName evidence="3">DUF8175 domain-containing protein</fullName>
    </recommendedName>
</protein>
<keyword evidence="2" id="KW-1133">Transmembrane helix</keyword>
<dbReference type="AlphaFoldDB" id="A0A1G8MQW0"/>
<evidence type="ECO:0000259" key="3">
    <source>
        <dbReference type="Pfam" id="PF26526"/>
    </source>
</evidence>